<proteinExistence type="predicted"/>
<dbReference type="KEGG" id="chu:CHU_2847"/>
<name>A0A6N4SUV1_CYTH3</name>
<accession>A0A6N4SUV1</accession>
<gene>
    <name evidence="2" type="ordered locus">CHU_2847</name>
</gene>
<keyword evidence="1" id="KW-0732">Signal</keyword>
<evidence type="ECO:0000313" key="3">
    <source>
        <dbReference type="Proteomes" id="UP000001822"/>
    </source>
</evidence>
<organism evidence="2 3">
    <name type="scientific">Cytophaga hutchinsonii (strain ATCC 33406 / DSM 1761 / CIP 103989 / NBRC 15051 / NCIMB 9469 / D465)</name>
    <dbReference type="NCBI Taxonomy" id="269798"/>
    <lineage>
        <taxon>Bacteria</taxon>
        <taxon>Pseudomonadati</taxon>
        <taxon>Bacteroidota</taxon>
        <taxon>Cytophagia</taxon>
        <taxon>Cytophagales</taxon>
        <taxon>Cytophagaceae</taxon>
        <taxon>Cytophaga</taxon>
    </lineage>
</organism>
<dbReference type="EMBL" id="CP000383">
    <property type="protein sequence ID" value="ABG60095.1"/>
    <property type="molecule type" value="Genomic_DNA"/>
</dbReference>
<evidence type="ECO:0000256" key="1">
    <source>
        <dbReference type="SAM" id="SignalP"/>
    </source>
</evidence>
<evidence type="ECO:0000313" key="2">
    <source>
        <dbReference type="EMBL" id="ABG60095.1"/>
    </source>
</evidence>
<dbReference type="RefSeq" id="WP_011586205.1">
    <property type="nucleotide sequence ID" value="NC_008255.1"/>
</dbReference>
<feature type="signal peptide" evidence="1">
    <location>
        <begin position="1"/>
        <end position="23"/>
    </location>
</feature>
<sequence>MSIKNAILFLLLSLLLTSCSGSGESVESTNSTDSLKQNTGTSSIHTSDTLEIWDSIAEKPFLFEHWLVSLDSVLLFLPSDVTLNKSLQKSEYEAGMNDSITEIHVGQSVIQYIKSPSVGFINYAVIMDKDIEFVRGIHIGDRYENIIQKLNIKHQQKTFTCLYINHGDANSVLIFEFKEERLFKATFWPYTG</sequence>
<protein>
    <recommendedName>
        <fullName evidence="4">Lipoprotein</fullName>
    </recommendedName>
</protein>
<keyword evidence="3" id="KW-1185">Reference proteome</keyword>
<feature type="chain" id="PRO_5026906915" description="Lipoprotein" evidence="1">
    <location>
        <begin position="24"/>
        <end position="192"/>
    </location>
</feature>
<dbReference type="Proteomes" id="UP000001822">
    <property type="component" value="Chromosome"/>
</dbReference>
<evidence type="ECO:0008006" key="4">
    <source>
        <dbReference type="Google" id="ProtNLM"/>
    </source>
</evidence>
<dbReference type="PROSITE" id="PS51257">
    <property type="entry name" value="PROKAR_LIPOPROTEIN"/>
    <property type="match status" value="1"/>
</dbReference>
<reference evidence="2 3" key="1">
    <citation type="journal article" date="2007" name="Appl. Environ. Microbiol.">
        <title>Genome sequence of the cellulolytic gliding bacterium Cytophaga hutchinsonii.</title>
        <authorList>
            <person name="Xie G."/>
            <person name="Bruce D.C."/>
            <person name="Challacombe J.F."/>
            <person name="Chertkov O."/>
            <person name="Detter J.C."/>
            <person name="Gilna P."/>
            <person name="Han C.S."/>
            <person name="Lucas S."/>
            <person name="Misra M."/>
            <person name="Myers G.L."/>
            <person name="Richardson P."/>
            <person name="Tapia R."/>
            <person name="Thayer N."/>
            <person name="Thompson L.S."/>
            <person name="Brettin T.S."/>
            <person name="Henrissat B."/>
            <person name="Wilson D.B."/>
            <person name="McBride M.J."/>
        </authorList>
    </citation>
    <scope>NUCLEOTIDE SEQUENCE [LARGE SCALE GENOMIC DNA]</scope>
    <source>
        <strain evidence="3">ATCC 33406 / DSM 1761 / CIP 103989 / NBRC 15051 / NCIMB 9469 / D465</strain>
    </source>
</reference>
<dbReference type="AlphaFoldDB" id="A0A6N4SUV1"/>